<dbReference type="PANTHER" id="PTHR23427">
    <property type="entry name" value="SURFEIT LOCUS PROTEIN"/>
    <property type="match status" value="1"/>
</dbReference>
<comment type="subcellular location">
    <subcellularLocation>
        <location evidence="6">Cell membrane</location>
        <topology evidence="6">Multi-pass membrane protein</topology>
    </subcellularLocation>
    <subcellularLocation>
        <location evidence="1">Membrane</location>
    </subcellularLocation>
</comment>
<sequence>MAPPLAARGRLVFRPGWLPTLATALLLPLLLALGVWQLDRAATKEARRAALAQQAQLPELSLDGSAPWPAADALAYRHLGVLGRYDAAHQMLLDNQVQDGQAGYHVITPLTLAGSTRQILVNRGWVPAPADRRLVPHIPVPQGPVLARGTGQPPLKAAFLLAPEAASLENEHWRGVWQYLTPERYAAARHQEHPGQAADVAPVLLVLAADTPSPAAVGAPPTPPAWDTVNGSPTTASTAGSLPADTPPPGIATTGPRQDAAAANSRLTPLPVTPLPPDDGAARNRAYAWQWFAFAATLAALYLGLNLRRRP</sequence>
<dbReference type="Pfam" id="PF02104">
    <property type="entry name" value="SURF1"/>
    <property type="match status" value="1"/>
</dbReference>
<feature type="compositionally biased region" description="Polar residues" evidence="7">
    <location>
        <begin position="229"/>
        <end position="240"/>
    </location>
</feature>
<keyword evidence="3 6" id="KW-0812">Transmembrane</keyword>
<proteinExistence type="inferred from homology"/>
<evidence type="ECO:0000256" key="7">
    <source>
        <dbReference type="SAM" id="MobiDB-lite"/>
    </source>
</evidence>
<keyword evidence="6" id="KW-1003">Cell membrane</keyword>
<dbReference type="PANTHER" id="PTHR23427:SF2">
    <property type="entry name" value="SURFEIT LOCUS PROTEIN 1"/>
    <property type="match status" value="1"/>
</dbReference>
<comment type="similarity">
    <text evidence="2 6">Belongs to the SURF1 family.</text>
</comment>
<keyword evidence="9" id="KW-1185">Reference proteome</keyword>
<feature type="transmembrane region" description="Helical" evidence="6">
    <location>
        <begin position="287"/>
        <end position="305"/>
    </location>
</feature>
<dbReference type="RefSeq" id="WP_187775281.1">
    <property type="nucleotide sequence ID" value="NZ_CP022579.1"/>
</dbReference>
<protein>
    <recommendedName>
        <fullName evidence="6">SURF1-like protein</fullName>
    </recommendedName>
</protein>
<dbReference type="CDD" id="cd06662">
    <property type="entry name" value="SURF1"/>
    <property type="match status" value="1"/>
</dbReference>
<evidence type="ECO:0000256" key="5">
    <source>
        <dbReference type="ARBA" id="ARBA00023136"/>
    </source>
</evidence>
<evidence type="ECO:0000256" key="2">
    <source>
        <dbReference type="ARBA" id="ARBA00007165"/>
    </source>
</evidence>
<evidence type="ECO:0000256" key="6">
    <source>
        <dbReference type="RuleBase" id="RU363076"/>
    </source>
</evidence>
<comment type="caution">
    <text evidence="6">Lacks conserved residue(s) required for the propagation of feature annotation.</text>
</comment>
<organism evidence="8 9">
    <name type="scientific">Oryzomicrobium terrae</name>
    <dbReference type="NCBI Taxonomy" id="1735038"/>
    <lineage>
        <taxon>Bacteria</taxon>
        <taxon>Pseudomonadati</taxon>
        <taxon>Pseudomonadota</taxon>
        <taxon>Betaproteobacteria</taxon>
        <taxon>Rhodocyclales</taxon>
        <taxon>Rhodocyclaceae</taxon>
        <taxon>Oryzomicrobium</taxon>
    </lineage>
</organism>
<dbReference type="GO" id="GO:0005886">
    <property type="term" value="C:plasma membrane"/>
    <property type="evidence" value="ECO:0007669"/>
    <property type="project" value="UniProtKB-SubCell"/>
</dbReference>
<name>A0A5C1E552_9RHOO</name>
<evidence type="ECO:0000256" key="3">
    <source>
        <dbReference type="ARBA" id="ARBA00022692"/>
    </source>
</evidence>
<dbReference type="KEGG" id="otr:OTERR_03680"/>
<evidence type="ECO:0000256" key="1">
    <source>
        <dbReference type="ARBA" id="ARBA00004370"/>
    </source>
</evidence>
<dbReference type="PROSITE" id="PS50895">
    <property type="entry name" value="SURF1"/>
    <property type="match status" value="1"/>
</dbReference>
<reference evidence="8 9" key="1">
    <citation type="submission" date="2017-07" db="EMBL/GenBank/DDBJ databases">
        <title>Complete genome sequence of Oryzomicrobium terrae TPP412.</title>
        <authorList>
            <person name="Chiu L.-W."/>
            <person name="Lo K.-J."/>
            <person name="Tsai Y.-M."/>
            <person name="Lin S.-S."/>
            <person name="Kuo C.-H."/>
            <person name="Liu C.-T."/>
        </authorList>
    </citation>
    <scope>NUCLEOTIDE SEQUENCE [LARGE SCALE GENOMIC DNA]</scope>
    <source>
        <strain evidence="8 9">TPP412</strain>
    </source>
</reference>
<dbReference type="InterPro" id="IPR045214">
    <property type="entry name" value="Surf1/Surf4"/>
</dbReference>
<keyword evidence="4 6" id="KW-1133">Transmembrane helix</keyword>
<gene>
    <name evidence="8" type="ORF">OTERR_03680</name>
</gene>
<evidence type="ECO:0000313" key="8">
    <source>
        <dbReference type="EMBL" id="QEL63844.1"/>
    </source>
</evidence>
<accession>A0A5C1E552</accession>
<dbReference type="InterPro" id="IPR002994">
    <property type="entry name" value="Surf1/Shy1"/>
</dbReference>
<feature type="region of interest" description="Disordered" evidence="7">
    <location>
        <begin position="215"/>
        <end position="277"/>
    </location>
</feature>
<keyword evidence="5 6" id="KW-0472">Membrane</keyword>
<dbReference type="EMBL" id="CP022579">
    <property type="protein sequence ID" value="QEL63844.1"/>
    <property type="molecule type" value="Genomic_DNA"/>
</dbReference>
<dbReference type="Proteomes" id="UP000323671">
    <property type="component" value="Chromosome"/>
</dbReference>
<dbReference type="AlphaFoldDB" id="A0A5C1E552"/>
<evidence type="ECO:0000256" key="4">
    <source>
        <dbReference type="ARBA" id="ARBA00022989"/>
    </source>
</evidence>
<evidence type="ECO:0000313" key="9">
    <source>
        <dbReference type="Proteomes" id="UP000323671"/>
    </source>
</evidence>